<evidence type="ECO:0000259" key="2">
    <source>
        <dbReference type="Pfam" id="PF20349"/>
    </source>
</evidence>
<gene>
    <name evidence="3" type="ORF">ACFODX_07105</name>
</gene>
<keyword evidence="1" id="KW-1133">Transmembrane helix</keyword>
<dbReference type="Proteomes" id="UP001595555">
    <property type="component" value="Unassembled WGS sequence"/>
</dbReference>
<feature type="transmembrane region" description="Helical" evidence="1">
    <location>
        <begin position="32"/>
        <end position="56"/>
    </location>
</feature>
<reference evidence="4" key="1">
    <citation type="journal article" date="2019" name="Int. J. Syst. Evol. Microbiol.">
        <title>The Global Catalogue of Microorganisms (GCM) 10K type strain sequencing project: providing services to taxonomists for standard genome sequencing and annotation.</title>
        <authorList>
            <consortium name="The Broad Institute Genomics Platform"/>
            <consortium name="The Broad Institute Genome Sequencing Center for Infectious Disease"/>
            <person name="Wu L."/>
            <person name="Ma J."/>
        </authorList>
    </citation>
    <scope>NUCLEOTIDE SEQUENCE [LARGE SCALE GENOMIC DNA]</scope>
    <source>
        <strain evidence="4">KCTC 52237</strain>
    </source>
</reference>
<organism evidence="3 4">
    <name type="scientific">Cellvibrio fontiphilus</name>
    <dbReference type="NCBI Taxonomy" id="1815559"/>
    <lineage>
        <taxon>Bacteria</taxon>
        <taxon>Pseudomonadati</taxon>
        <taxon>Pseudomonadota</taxon>
        <taxon>Gammaproteobacteria</taxon>
        <taxon>Cellvibrionales</taxon>
        <taxon>Cellvibrionaceae</taxon>
        <taxon>Cellvibrio</taxon>
    </lineage>
</organism>
<keyword evidence="4" id="KW-1185">Reference proteome</keyword>
<name>A0ABV7FCK8_9GAMM</name>
<dbReference type="RefSeq" id="WP_378117508.1">
    <property type="nucleotide sequence ID" value="NZ_JBHRTF010000003.1"/>
</dbReference>
<feature type="domain" description="DUF6644" evidence="2">
    <location>
        <begin position="30"/>
        <end position="164"/>
    </location>
</feature>
<feature type="transmembrane region" description="Helical" evidence="1">
    <location>
        <begin position="95"/>
        <end position="117"/>
    </location>
</feature>
<evidence type="ECO:0000313" key="4">
    <source>
        <dbReference type="Proteomes" id="UP001595555"/>
    </source>
</evidence>
<protein>
    <submittedName>
        <fullName evidence="3">DUF6644 family protein</fullName>
    </submittedName>
</protein>
<dbReference type="EMBL" id="JBHRTF010000003">
    <property type="protein sequence ID" value="MFC3115320.1"/>
    <property type="molecule type" value="Genomic_DNA"/>
</dbReference>
<keyword evidence="1" id="KW-0812">Transmembrane</keyword>
<evidence type="ECO:0000313" key="3">
    <source>
        <dbReference type="EMBL" id="MFC3115320.1"/>
    </source>
</evidence>
<proteinExistence type="predicted"/>
<feature type="transmembrane region" description="Helical" evidence="1">
    <location>
        <begin position="68"/>
        <end position="89"/>
    </location>
</feature>
<dbReference type="Pfam" id="PF20349">
    <property type="entry name" value="DUF6644"/>
    <property type="match status" value="1"/>
</dbReference>
<feature type="transmembrane region" description="Helical" evidence="1">
    <location>
        <begin position="144"/>
        <end position="163"/>
    </location>
</feature>
<accession>A0ABV7FCK8</accession>
<evidence type="ECO:0000256" key="1">
    <source>
        <dbReference type="SAM" id="Phobius"/>
    </source>
</evidence>
<sequence length="170" mass="18212">MSATDLLQTMYDSPLGTSLAESLYMYPLVEGVHLLSLAFSFGLIVLTDLRLIGIAFSRVPVAIVLQQLRPWLLGGFVVTFVTGILLTFAAGPELIASPIFPLKLLLIVLAGINALWFELKFGRSVTNWGLASALPAALPAGAKLAGWISLVLWSAVVVLGRLIPYLDSGF</sequence>
<keyword evidence="1" id="KW-0472">Membrane</keyword>
<comment type="caution">
    <text evidence="3">The sequence shown here is derived from an EMBL/GenBank/DDBJ whole genome shotgun (WGS) entry which is preliminary data.</text>
</comment>
<dbReference type="InterPro" id="IPR046586">
    <property type="entry name" value="DUF6644"/>
</dbReference>